<dbReference type="EMBL" id="CBTB010000208">
    <property type="protein sequence ID" value="CDH34034.1"/>
    <property type="molecule type" value="Genomic_DNA"/>
</dbReference>
<organism evidence="1">
    <name type="scientific">Xenorhabdus bovienii str. Intermedium</name>
    <dbReference type="NCBI Taxonomy" id="1379677"/>
    <lineage>
        <taxon>Bacteria</taxon>
        <taxon>Pseudomonadati</taxon>
        <taxon>Pseudomonadota</taxon>
        <taxon>Gammaproteobacteria</taxon>
        <taxon>Enterobacterales</taxon>
        <taxon>Morganellaceae</taxon>
        <taxon>Xenorhabdus</taxon>
    </lineage>
</organism>
<proteinExistence type="predicted"/>
<dbReference type="AlphaFoldDB" id="A0A077QKD4"/>
<evidence type="ECO:0000313" key="1">
    <source>
        <dbReference type="EMBL" id="CDH34034.1"/>
    </source>
</evidence>
<accession>A0A077QKD4</accession>
<dbReference type="HOGENOM" id="CLU_3031430_0_0_6"/>
<name>A0A077QKD4_XENBV</name>
<reference evidence="1" key="1">
    <citation type="submission" date="2013-07" db="EMBL/GenBank/DDBJ databases">
        <title>Sub-species coevolution in mutualistic symbiosis.</title>
        <authorList>
            <person name="Murfin K."/>
            <person name="Klassen J."/>
            <person name="Lee M."/>
            <person name="Forst S."/>
            <person name="Stock P."/>
            <person name="Goodrich-Blair H."/>
        </authorList>
    </citation>
    <scope>NUCLEOTIDE SEQUENCE [LARGE SCALE GENOMIC DNA]</scope>
    <source>
        <strain evidence="1">Intermedium</strain>
    </source>
</reference>
<sequence>MTRGEFLSPLMITVNRTMQGNLNNITELKNLSYQEKIVTRMVNGCLIPPYYKKQK</sequence>
<gene>
    <name evidence="1" type="ORF">XBI1_2860001</name>
</gene>
<dbReference type="Proteomes" id="UP000028480">
    <property type="component" value="Unassembled WGS sequence"/>
</dbReference>
<protein>
    <submittedName>
        <fullName evidence="1">Uncharacterized protein</fullName>
    </submittedName>
</protein>
<comment type="caution">
    <text evidence="1">The sequence shown here is derived from an EMBL/GenBank/DDBJ whole genome shotgun (WGS) entry which is preliminary data.</text>
</comment>